<dbReference type="Gene3D" id="3.30.2090.10">
    <property type="entry name" value="Multidrug efflux transporter AcrB TolC docking domain, DN and DC subdomains"/>
    <property type="match status" value="2"/>
</dbReference>
<organism evidence="2 3">
    <name type="scientific">Archangium gephyra</name>
    <dbReference type="NCBI Taxonomy" id="48"/>
    <lineage>
        <taxon>Bacteria</taxon>
        <taxon>Pseudomonadati</taxon>
        <taxon>Myxococcota</taxon>
        <taxon>Myxococcia</taxon>
        <taxon>Myxococcales</taxon>
        <taxon>Cystobacterineae</taxon>
        <taxon>Archangiaceae</taxon>
        <taxon>Archangium</taxon>
    </lineage>
</organism>
<protein>
    <submittedName>
        <fullName evidence="2">Acriflavin resistance protein</fullName>
    </submittedName>
</protein>
<dbReference type="EMBL" id="QFQP01000043">
    <property type="protein sequence ID" value="PZR05638.1"/>
    <property type="molecule type" value="Genomic_DNA"/>
</dbReference>
<feature type="transmembrane region" description="Helical" evidence="1">
    <location>
        <begin position="989"/>
        <end position="1015"/>
    </location>
</feature>
<dbReference type="GO" id="GO:0005886">
    <property type="term" value="C:plasma membrane"/>
    <property type="evidence" value="ECO:0007669"/>
    <property type="project" value="TreeGrafter"/>
</dbReference>
<gene>
    <name evidence="2" type="ORF">DI536_31815</name>
</gene>
<evidence type="ECO:0000256" key="1">
    <source>
        <dbReference type="SAM" id="Phobius"/>
    </source>
</evidence>
<sequence>MRTLVAWCLQQRWVVVGLAILFIALAGRSLTGARFDAFPEFAPPRVEVQTEAPGLSSEEVEALVTTPLEAALAGTPGVTAIRSKSVLGLSSILLLFPTGADLLQARALVQERVTRAAPGLPTAARAPVLLSPLSSTSRILKIGMWSATLSQTELSDLARWRVRPALMSVPGVANVAVWGERRRRIEVQADPDRLVANGVDLGRLIAAARDAVTPRAGGLVDLPTTRLPVVQSAMVRDAEELARVPLATLGRGTVTIGDVADVREAAAVPIGDALVTTGTGLLLIVEKQPGASTLDVTAGIDAALTRLRPGLTGVELDATIFRPASFIERALTNLGHAMGIGCAFVVAVLFLFLWNTRTALISVLAIPLSLLSAAFVLTLLGRTIDTMVIAGLVIALGEVVDDAIIDVENIHRRLSALPERPSLKTAMRVVLDASLEVRSAIVFASLIVLLVFVPILFLDGVAGEFFRPLALSYGLAILASTVTALTITPVLALLLLRRARGTEHQSPVATTLVRAYEPLLRWTMSRPRRLLAGSLGLLGLTALLASTLREEFLPHFAENDFLMHWVARPGTSLEAVARTANLARAELLTVPGVRNFGAHIGRAEVADEVVGPNFAELWISVDPSADLAVTSQRVRDVVDGYPGVFRDVQTYLQERMREVLSGGGGAIVVRLRGENLEALRGIAGRLSHELEAVPGVSHAHPEAQVLVPQLQVRVDADRCAAFGIEPGLVRARMATLLAGETAGQFVRGLQPIDVVVWGNDASRADVAAVRDLGIAVDGRTLTRLGDVADVSVVPVSNTIAHDATTRKLDVLVDLAPNADLSSVSGAVAASVAALQLPSGHHAEILGEGAARRAARTRLFSLAALALLGIFFVLLVDFRSGRLALMVFGGLPFALVGGVVAAAASGVVSLGTLIGLVAVIGIAARNGIMLVSHFRHLEREEGLPFSAELVVRGARERLAPILMTALATGLALVPVALGGQQAGHEIEHPMAVVILGGLVSSTVLTLLVTPALYGWLGAQREPTEDSMDESQHHTAS</sequence>
<dbReference type="GO" id="GO:0042910">
    <property type="term" value="F:xenobiotic transmembrane transporter activity"/>
    <property type="evidence" value="ECO:0007669"/>
    <property type="project" value="TreeGrafter"/>
</dbReference>
<feature type="transmembrane region" description="Helical" evidence="1">
    <location>
        <begin position="330"/>
        <end position="353"/>
    </location>
</feature>
<dbReference type="PANTHER" id="PTHR32063">
    <property type="match status" value="1"/>
</dbReference>
<feature type="transmembrane region" description="Helical" evidence="1">
    <location>
        <begin position="437"/>
        <end position="458"/>
    </location>
</feature>
<feature type="transmembrane region" description="Helical" evidence="1">
    <location>
        <begin position="957"/>
        <end position="977"/>
    </location>
</feature>
<dbReference type="InterPro" id="IPR027463">
    <property type="entry name" value="AcrB_DN_DC_subdom"/>
</dbReference>
<dbReference type="SUPFAM" id="SSF82714">
    <property type="entry name" value="Multidrug efflux transporter AcrB TolC docking domain, DN and DC subdomains"/>
    <property type="match status" value="2"/>
</dbReference>
<dbReference type="Gene3D" id="3.30.70.1320">
    <property type="entry name" value="Multidrug efflux transporter AcrB pore domain like"/>
    <property type="match status" value="1"/>
</dbReference>
<dbReference type="Pfam" id="PF00873">
    <property type="entry name" value="ACR_tran"/>
    <property type="match status" value="1"/>
</dbReference>
<dbReference type="PRINTS" id="PR00702">
    <property type="entry name" value="ACRIFLAVINRP"/>
</dbReference>
<dbReference type="SUPFAM" id="SSF82693">
    <property type="entry name" value="Multidrug efflux transporter AcrB pore domain, PN1, PN2, PC1 and PC2 subdomains"/>
    <property type="match status" value="2"/>
</dbReference>
<keyword evidence="1" id="KW-0812">Transmembrane</keyword>
<feature type="transmembrane region" description="Helical" evidence="1">
    <location>
        <begin position="882"/>
        <end position="903"/>
    </location>
</feature>
<dbReference type="PANTHER" id="PTHR32063:SF4">
    <property type="entry name" value="SLR6043 PROTEIN"/>
    <property type="match status" value="1"/>
</dbReference>
<feature type="transmembrane region" description="Helical" evidence="1">
    <location>
        <begin position="470"/>
        <end position="496"/>
    </location>
</feature>
<dbReference type="Gene3D" id="1.20.1640.10">
    <property type="entry name" value="Multidrug efflux transporter AcrB transmembrane domain"/>
    <property type="match status" value="2"/>
</dbReference>
<comment type="caution">
    <text evidence="2">The sequence shown here is derived from an EMBL/GenBank/DDBJ whole genome shotgun (WGS) entry which is preliminary data.</text>
</comment>
<dbReference type="Gene3D" id="3.30.70.1430">
    <property type="entry name" value="Multidrug efflux transporter AcrB pore domain"/>
    <property type="match status" value="2"/>
</dbReference>
<proteinExistence type="predicted"/>
<dbReference type="InterPro" id="IPR001036">
    <property type="entry name" value="Acrflvin-R"/>
</dbReference>
<evidence type="ECO:0000313" key="3">
    <source>
        <dbReference type="Proteomes" id="UP000249061"/>
    </source>
</evidence>
<feature type="transmembrane region" description="Helical" evidence="1">
    <location>
        <begin position="359"/>
        <end position="380"/>
    </location>
</feature>
<dbReference type="AlphaFoldDB" id="A0A2W5U9K2"/>
<feature type="transmembrane region" description="Helical" evidence="1">
    <location>
        <begin position="909"/>
        <end position="930"/>
    </location>
</feature>
<feature type="transmembrane region" description="Helical" evidence="1">
    <location>
        <begin position="530"/>
        <end position="548"/>
    </location>
</feature>
<keyword evidence="1" id="KW-1133">Transmembrane helix</keyword>
<keyword evidence="1" id="KW-0472">Membrane</keyword>
<feature type="transmembrane region" description="Helical" evidence="1">
    <location>
        <begin position="12"/>
        <end position="31"/>
    </location>
</feature>
<accession>A0A2W5U9K2</accession>
<name>A0A2W5U9K2_9BACT</name>
<evidence type="ECO:0000313" key="2">
    <source>
        <dbReference type="EMBL" id="PZR05638.1"/>
    </source>
</evidence>
<dbReference type="SUPFAM" id="SSF82866">
    <property type="entry name" value="Multidrug efflux transporter AcrB transmembrane domain"/>
    <property type="match status" value="2"/>
</dbReference>
<dbReference type="Proteomes" id="UP000249061">
    <property type="component" value="Unassembled WGS sequence"/>
</dbReference>
<feature type="transmembrane region" description="Helical" evidence="1">
    <location>
        <begin position="858"/>
        <end position="875"/>
    </location>
</feature>
<dbReference type="Gene3D" id="3.30.70.1440">
    <property type="entry name" value="Multidrug efflux transporter AcrB pore domain"/>
    <property type="match status" value="1"/>
</dbReference>
<reference evidence="2 3" key="1">
    <citation type="submission" date="2017-08" db="EMBL/GenBank/DDBJ databases">
        <title>Infants hospitalized years apart are colonized by the same room-sourced microbial strains.</title>
        <authorList>
            <person name="Brooks B."/>
            <person name="Olm M.R."/>
            <person name="Firek B.A."/>
            <person name="Baker R."/>
            <person name="Thomas B.C."/>
            <person name="Morowitz M.J."/>
            <person name="Banfield J.F."/>
        </authorList>
    </citation>
    <scope>NUCLEOTIDE SEQUENCE [LARGE SCALE GENOMIC DNA]</scope>
    <source>
        <strain evidence="2">S2_003_000_R2_14</strain>
    </source>
</reference>